<comment type="caution">
    <text evidence="1">The sequence shown here is derived from an EMBL/GenBank/DDBJ whole genome shotgun (WGS) entry which is preliminary data.</text>
</comment>
<evidence type="ECO:0000313" key="1">
    <source>
        <dbReference type="EMBL" id="POG65706.1"/>
    </source>
</evidence>
<dbReference type="AlphaFoldDB" id="A0A2P4PJZ1"/>
<keyword evidence="2" id="KW-1185">Reference proteome</keyword>
<protein>
    <submittedName>
        <fullName evidence="1">Uncharacterized protein</fullName>
    </submittedName>
</protein>
<name>A0A2P4PJZ1_RHIID</name>
<sequence>MATHLCEHYDVGLILEISQECWDGEPTENPQLSNGQELNEVPLSTNISELQGELSQLIQNFNKMNTIKLII</sequence>
<dbReference type="Proteomes" id="UP000018888">
    <property type="component" value="Unassembled WGS sequence"/>
</dbReference>
<proteinExistence type="predicted"/>
<evidence type="ECO:0000313" key="2">
    <source>
        <dbReference type="Proteomes" id="UP000018888"/>
    </source>
</evidence>
<organism evidence="1 2">
    <name type="scientific">Rhizophagus irregularis (strain DAOM 181602 / DAOM 197198 / MUCL 43194)</name>
    <name type="common">Arbuscular mycorrhizal fungus</name>
    <name type="synonym">Glomus intraradices</name>
    <dbReference type="NCBI Taxonomy" id="747089"/>
    <lineage>
        <taxon>Eukaryota</taxon>
        <taxon>Fungi</taxon>
        <taxon>Fungi incertae sedis</taxon>
        <taxon>Mucoromycota</taxon>
        <taxon>Glomeromycotina</taxon>
        <taxon>Glomeromycetes</taxon>
        <taxon>Glomerales</taxon>
        <taxon>Glomeraceae</taxon>
        <taxon>Rhizophagus</taxon>
    </lineage>
</organism>
<dbReference type="EMBL" id="AUPC02000208">
    <property type="protein sequence ID" value="POG65706.1"/>
    <property type="molecule type" value="Genomic_DNA"/>
</dbReference>
<reference evidence="1 2" key="2">
    <citation type="journal article" date="2018" name="New Phytol.">
        <title>High intraspecific genome diversity in the model arbuscular mycorrhizal symbiont Rhizophagus irregularis.</title>
        <authorList>
            <person name="Chen E.C.H."/>
            <person name="Morin E."/>
            <person name="Beaudet D."/>
            <person name="Noel J."/>
            <person name="Yildirir G."/>
            <person name="Ndikumana S."/>
            <person name="Charron P."/>
            <person name="St-Onge C."/>
            <person name="Giorgi J."/>
            <person name="Kruger M."/>
            <person name="Marton T."/>
            <person name="Ropars J."/>
            <person name="Grigoriev I.V."/>
            <person name="Hainaut M."/>
            <person name="Henrissat B."/>
            <person name="Roux C."/>
            <person name="Martin F."/>
            <person name="Corradi N."/>
        </authorList>
    </citation>
    <scope>NUCLEOTIDE SEQUENCE [LARGE SCALE GENOMIC DNA]</scope>
    <source>
        <strain evidence="1 2">DAOM 197198</strain>
    </source>
</reference>
<reference evidence="1 2" key="1">
    <citation type="journal article" date="2013" name="Proc. Natl. Acad. Sci. U.S.A.">
        <title>Genome of an arbuscular mycorrhizal fungus provides insight into the oldest plant symbiosis.</title>
        <authorList>
            <person name="Tisserant E."/>
            <person name="Malbreil M."/>
            <person name="Kuo A."/>
            <person name="Kohler A."/>
            <person name="Symeonidi A."/>
            <person name="Balestrini R."/>
            <person name="Charron P."/>
            <person name="Duensing N."/>
            <person name="Frei Dit Frey N."/>
            <person name="Gianinazzi-Pearson V."/>
            <person name="Gilbert L.B."/>
            <person name="Handa Y."/>
            <person name="Herr J.R."/>
            <person name="Hijri M."/>
            <person name="Koul R."/>
            <person name="Kawaguchi M."/>
            <person name="Krajinski F."/>
            <person name="Lammers P.J."/>
            <person name="Masclaux F.G."/>
            <person name="Murat C."/>
            <person name="Morin E."/>
            <person name="Ndikumana S."/>
            <person name="Pagni M."/>
            <person name="Petitpierre D."/>
            <person name="Requena N."/>
            <person name="Rosikiewicz P."/>
            <person name="Riley R."/>
            <person name="Saito K."/>
            <person name="San Clemente H."/>
            <person name="Shapiro H."/>
            <person name="van Tuinen D."/>
            <person name="Becard G."/>
            <person name="Bonfante P."/>
            <person name="Paszkowski U."/>
            <person name="Shachar-Hill Y.Y."/>
            <person name="Tuskan G.A."/>
            <person name="Young P.W."/>
            <person name="Sanders I.R."/>
            <person name="Henrissat B."/>
            <person name="Rensing S.A."/>
            <person name="Grigoriev I.V."/>
            <person name="Corradi N."/>
            <person name="Roux C."/>
            <person name="Martin F."/>
        </authorList>
    </citation>
    <scope>NUCLEOTIDE SEQUENCE [LARGE SCALE GENOMIC DNA]</scope>
    <source>
        <strain evidence="1 2">DAOM 197198</strain>
    </source>
</reference>
<accession>A0A2P4PJZ1</accession>
<gene>
    <name evidence="1" type="ORF">GLOIN_2v1781457</name>
</gene>